<keyword evidence="2" id="KW-1133">Transmembrane helix</keyword>
<name>A0A8X7Z6C9_POPTO</name>
<sequence length="121" mass="13758">MARMVALVYALIICVAVAPSYGEYTQREVMSQGRRRWLAFTSSFITSTIWQAAYSPLMILLEWDPSRTRRLFNGSSFAVFSRNPVWEGDREVAVVGGRGKFRMAKGFAKINASFLNATTYW</sequence>
<keyword evidence="1" id="KW-0732">Signal</keyword>
<dbReference type="Pfam" id="PF03018">
    <property type="entry name" value="Dirigent"/>
    <property type="match status" value="1"/>
</dbReference>
<gene>
    <name evidence="3" type="ORF">POTOM_033487</name>
</gene>
<comment type="subunit">
    <text evidence="1">Homodimer.</text>
</comment>
<keyword evidence="2" id="KW-0472">Membrane</keyword>
<dbReference type="PANTHER" id="PTHR21495">
    <property type="entry name" value="NUCLEOPORIN-RELATED"/>
    <property type="match status" value="1"/>
</dbReference>
<feature type="chain" id="PRO_5036518071" description="Dirigent protein" evidence="1">
    <location>
        <begin position="23"/>
        <end position="121"/>
    </location>
</feature>
<dbReference type="GO" id="GO:0048046">
    <property type="term" value="C:apoplast"/>
    <property type="evidence" value="ECO:0007669"/>
    <property type="project" value="UniProtKB-SubCell"/>
</dbReference>
<dbReference type="InterPro" id="IPR004265">
    <property type="entry name" value="Dirigent"/>
</dbReference>
<keyword evidence="4" id="KW-1185">Reference proteome</keyword>
<proteinExistence type="inferred from homology"/>
<organism evidence="3 4">
    <name type="scientific">Populus tomentosa</name>
    <name type="common">Chinese white poplar</name>
    <dbReference type="NCBI Taxonomy" id="118781"/>
    <lineage>
        <taxon>Eukaryota</taxon>
        <taxon>Viridiplantae</taxon>
        <taxon>Streptophyta</taxon>
        <taxon>Embryophyta</taxon>
        <taxon>Tracheophyta</taxon>
        <taxon>Spermatophyta</taxon>
        <taxon>Magnoliopsida</taxon>
        <taxon>eudicotyledons</taxon>
        <taxon>Gunneridae</taxon>
        <taxon>Pentapetalae</taxon>
        <taxon>rosids</taxon>
        <taxon>fabids</taxon>
        <taxon>Malpighiales</taxon>
        <taxon>Salicaceae</taxon>
        <taxon>Saliceae</taxon>
        <taxon>Populus</taxon>
    </lineage>
</organism>
<keyword evidence="2" id="KW-0812">Transmembrane</keyword>
<evidence type="ECO:0000313" key="4">
    <source>
        <dbReference type="Proteomes" id="UP000886885"/>
    </source>
</evidence>
<comment type="caution">
    <text evidence="3">The sequence shown here is derived from an EMBL/GenBank/DDBJ whole genome shotgun (WGS) entry which is preliminary data.</text>
</comment>
<dbReference type="AlphaFoldDB" id="A0A8X7Z6C9"/>
<comment type="similarity">
    <text evidence="1">Belongs to the plant dirigent protein family.</text>
</comment>
<reference evidence="3" key="1">
    <citation type="journal article" date="2020" name="bioRxiv">
        <title>Hybrid origin of Populus tomentosa Carr. identified through genome sequencing and phylogenomic analysis.</title>
        <authorList>
            <person name="An X."/>
            <person name="Gao K."/>
            <person name="Chen Z."/>
            <person name="Li J."/>
            <person name="Yang X."/>
            <person name="Yang X."/>
            <person name="Zhou J."/>
            <person name="Guo T."/>
            <person name="Zhao T."/>
            <person name="Huang S."/>
            <person name="Miao D."/>
            <person name="Khan W.U."/>
            <person name="Rao P."/>
            <person name="Ye M."/>
            <person name="Lei B."/>
            <person name="Liao W."/>
            <person name="Wang J."/>
            <person name="Ji L."/>
            <person name="Li Y."/>
            <person name="Guo B."/>
            <person name="Mustafa N.S."/>
            <person name="Li S."/>
            <person name="Yun Q."/>
            <person name="Keller S.R."/>
            <person name="Mao J."/>
            <person name="Zhang R."/>
            <person name="Strauss S.H."/>
        </authorList>
    </citation>
    <scope>NUCLEOTIDE SEQUENCE</scope>
    <source>
        <strain evidence="3">GM15</strain>
        <tissue evidence="3">Leaf</tissue>
    </source>
</reference>
<feature type="signal peptide" evidence="1">
    <location>
        <begin position="1"/>
        <end position="22"/>
    </location>
</feature>
<evidence type="ECO:0000313" key="3">
    <source>
        <dbReference type="EMBL" id="KAG6762960.1"/>
    </source>
</evidence>
<evidence type="ECO:0000256" key="2">
    <source>
        <dbReference type="SAM" id="Phobius"/>
    </source>
</evidence>
<accession>A0A8X7Z6C9</accession>
<protein>
    <recommendedName>
        <fullName evidence="1">Dirigent protein</fullName>
    </recommendedName>
</protein>
<dbReference type="OrthoDB" id="987450at2759"/>
<feature type="transmembrane region" description="Helical" evidence="2">
    <location>
        <begin position="38"/>
        <end position="61"/>
    </location>
</feature>
<dbReference type="Proteomes" id="UP000886885">
    <property type="component" value="Chromosome 9A"/>
</dbReference>
<comment type="function">
    <text evidence="1">Dirigent proteins impart stereoselectivity on the phenoxy radical-coupling reaction, yielding optically active lignans from two molecules of coniferyl alcohol in the biosynthesis of lignans, flavonolignans, and alkaloids and thus plays a central role in plant secondary metabolism.</text>
</comment>
<keyword evidence="1" id="KW-0052">Apoplast</keyword>
<comment type="subcellular location">
    <subcellularLocation>
        <location evidence="1">Secreted</location>
        <location evidence="1">Extracellular space</location>
        <location evidence="1">Apoplast</location>
    </subcellularLocation>
</comment>
<dbReference type="EMBL" id="JAAWWB010000017">
    <property type="protein sequence ID" value="KAG6762960.1"/>
    <property type="molecule type" value="Genomic_DNA"/>
</dbReference>
<keyword evidence="1" id="KW-0964">Secreted</keyword>
<evidence type="ECO:0000256" key="1">
    <source>
        <dbReference type="RuleBase" id="RU363099"/>
    </source>
</evidence>